<keyword evidence="4" id="KW-0963">Cytoplasm</keyword>
<feature type="region of interest" description="Disordered" evidence="8">
    <location>
        <begin position="242"/>
        <end position="362"/>
    </location>
</feature>
<dbReference type="GO" id="GO:0005737">
    <property type="term" value="C:cytoplasm"/>
    <property type="evidence" value="ECO:0007669"/>
    <property type="project" value="UniProtKB-SubCell"/>
</dbReference>
<evidence type="ECO:0000256" key="5">
    <source>
        <dbReference type="ARBA" id="ARBA00022737"/>
    </source>
</evidence>
<evidence type="ECO:0000256" key="3">
    <source>
        <dbReference type="ARBA" id="ARBA00022443"/>
    </source>
</evidence>
<evidence type="ECO:0000313" key="10">
    <source>
        <dbReference type="EMBL" id="OCB85121.1"/>
    </source>
</evidence>
<feature type="compositionally biased region" description="Gly residues" evidence="8">
    <location>
        <begin position="447"/>
        <end position="460"/>
    </location>
</feature>
<feature type="compositionally biased region" description="Acidic residues" evidence="8">
    <location>
        <begin position="466"/>
        <end position="479"/>
    </location>
</feature>
<evidence type="ECO:0000256" key="2">
    <source>
        <dbReference type="ARBA" id="ARBA00008051"/>
    </source>
</evidence>
<dbReference type="PROSITE" id="PS50005">
    <property type="entry name" value="TPR"/>
    <property type="match status" value="1"/>
</dbReference>
<gene>
    <name evidence="10" type="ORF">A7U60_g7746</name>
    <name evidence="11" type="ORF">A7U60_g7747</name>
</gene>
<comment type="similarity">
    <text evidence="2">Belongs to the NCF2/NOXA1 family.</text>
</comment>
<evidence type="ECO:0000259" key="9">
    <source>
        <dbReference type="PROSITE" id="PS51745"/>
    </source>
</evidence>
<dbReference type="SMART" id="SM00666">
    <property type="entry name" value="PB1"/>
    <property type="match status" value="1"/>
</dbReference>
<evidence type="ECO:0000256" key="8">
    <source>
        <dbReference type="SAM" id="MobiDB-lite"/>
    </source>
</evidence>
<dbReference type="PANTHER" id="PTHR15175:SF0">
    <property type="entry name" value="SH3 DOMAIN-CONTAINING PROTEIN C23A1.17"/>
    <property type="match status" value="1"/>
</dbReference>
<evidence type="ECO:0000256" key="7">
    <source>
        <dbReference type="PROSITE-ProRule" id="PRU00339"/>
    </source>
</evidence>
<dbReference type="Pfam" id="PF13181">
    <property type="entry name" value="TPR_8"/>
    <property type="match status" value="1"/>
</dbReference>
<feature type="domain" description="PB1" evidence="9">
    <location>
        <begin position="489"/>
        <end position="582"/>
    </location>
</feature>
<dbReference type="Proteomes" id="UP000757232">
    <property type="component" value="Unassembled WGS sequence"/>
</dbReference>
<dbReference type="OrthoDB" id="9450131at2759"/>
<evidence type="ECO:0000256" key="4">
    <source>
        <dbReference type="ARBA" id="ARBA00022490"/>
    </source>
</evidence>
<reference evidence="10" key="1">
    <citation type="submission" date="2016-06" db="EMBL/GenBank/DDBJ databases">
        <title>Draft Genome sequence of the fungus Inonotus baumii.</title>
        <authorList>
            <person name="Zhu H."/>
            <person name="Lin W."/>
        </authorList>
    </citation>
    <scope>NUCLEOTIDE SEQUENCE</scope>
    <source>
        <strain evidence="10">821</strain>
    </source>
</reference>
<dbReference type="Gene3D" id="1.25.40.10">
    <property type="entry name" value="Tetratricopeptide repeat domain"/>
    <property type="match status" value="1"/>
</dbReference>
<feature type="region of interest" description="Disordered" evidence="8">
    <location>
        <begin position="374"/>
        <end position="479"/>
    </location>
</feature>
<dbReference type="InterPro" id="IPR053793">
    <property type="entry name" value="PB1-like"/>
</dbReference>
<dbReference type="InterPro" id="IPR011990">
    <property type="entry name" value="TPR-like_helical_dom_sf"/>
</dbReference>
<evidence type="ECO:0000313" key="12">
    <source>
        <dbReference type="Proteomes" id="UP000757232"/>
    </source>
</evidence>
<dbReference type="SUPFAM" id="SSF54277">
    <property type="entry name" value="CAD &amp; PB1 domains"/>
    <property type="match status" value="1"/>
</dbReference>
<dbReference type="Gene3D" id="3.10.20.90">
    <property type="entry name" value="Phosphatidylinositol 3-kinase Catalytic Subunit, Chain A, domain 1"/>
    <property type="match status" value="1"/>
</dbReference>
<protein>
    <recommendedName>
        <fullName evidence="9">PB1 domain-containing protein</fullName>
    </recommendedName>
</protein>
<comment type="subcellular location">
    <subcellularLocation>
        <location evidence="1">Cytoplasm</location>
    </subcellularLocation>
</comment>
<accession>A0A9Q5HSC6</accession>
<keyword evidence="3" id="KW-0728">SH3 domain</keyword>
<keyword evidence="5" id="KW-0677">Repeat</keyword>
<dbReference type="Pfam" id="PF00564">
    <property type="entry name" value="PB1"/>
    <property type="match status" value="1"/>
</dbReference>
<sequence>MSLKAELETWAAALKAYDEEDFEKALDLFSRIADSSKILTNMGLIYATLGEHEAAVEQFNAATQLDQYLAVAYFQCGVSNFLLGRYDLSLRDFEEAFLYLRGNQNINYEQLGLKFKLYSAEVLFNKGLSQIYMGNLDGGLRDMQDARMEKATEEHNVIDDAIGDRGEGYTVFSIPVGVLYRPSENKLKNTRTKDYMGKAKLIATESAEEAYTEFTGINRAKRGFTGTGAPITSESDLAAAAAAAPGGLSRSQTVPPPRMTVDDTRPANLMRSRTALGSGSGVPSGAGGAGGGLQRSMTMRPPTSPQNAPGGGPTRALSVRNKNMNMGGGQSVRSPTGGTPPPPPEKNNNNTLEVSGMGGGPRVTEIYDDYINGYGEEPAPPVPPPVAGPGAGGAGGAGGGGRVAAWARNNANPANQPSRAPSTRAPSAYSSFTSGSMRRKPTRRPTMGGGAGGSSRGGAGRPMSPYEEEEEGYVSGEYDDPPVLYELTKIRVKLHYADEVRGMTMPPEISWEEFQAKVYKKFEKRPPPSSNMGGELGMKFRDEDGGTVSLRDDSDFELAIETARELAKGRAEGKLEIWVTDV</sequence>
<dbReference type="FunFam" id="1.25.40.10:FF:000017">
    <property type="entry name" value="NADPH oxidase regulator NoxR"/>
    <property type="match status" value="1"/>
</dbReference>
<dbReference type="SUPFAM" id="SSF48452">
    <property type="entry name" value="TPR-like"/>
    <property type="match status" value="1"/>
</dbReference>
<dbReference type="PANTHER" id="PTHR15175">
    <property type="entry name" value="NEUTROPHIL CYTOSOLIC FACTOR 2, NEUTROPHIL NADPH OXIDASE FACTOR 2"/>
    <property type="match status" value="1"/>
</dbReference>
<dbReference type="InterPro" id="IPR019734">
    <property type="entry name" value="TPR_rpt"/>
</dbReference>
<comment type="caution">
    <text evidence="10">The sequence shown here is derived from an EMBL/GenBank/DDBJ whole genome shotgun (WGS) entry which is preliminary data.</text>
</comment>
<dbReference type="PROSITE" id="PS51745">
    <property type="entry name" value="PB1"/>
    <property type="match status" value="1"/>
</dbReference>
<feature type="region of interest" description="Disordered" evidence="8">
    <location>
        <begin position="522"/>
        <end position="548"/>
    </location>
</feature>
<dbReference type="InterPro" id="IPR000270">
    <property type="entry name" value="PB1_dom"/>
</dbReference>
<dbReference type="InterPro" id="IPR051864">
    <property type="entry name" value="NCF2_NOXA1"/>
</dbReference>
<evidence type="ECO:0000313" key="11">
    <source>
        <dbReference type="EMBL" id="OCB85122.1"/>
    </source>
</evidence>
<keyword evidence="6 7" id="KW-0802">TPR repeat</keyword>
<dbReference type="AlphaFoldDB" id="A0A9Q5HSC6"/>
<feature type="compositionally biased region" description="Gly residues" evidence="8">
    <location>
        <begin position="278"/>
        <end position="293"/>
    </location>
</feature>
<feature type="compositionally biased region" description="Gly residues" evidence="8">
    <location>
        <begin position="389"/>
        <end position="402"/>
    </location>
</feature>
<proteinExistence type="inferred from homology"/>
<evidence type="ECO:0000256" key="1">
    <source>
        <dbReference type="ARBA" id="ARBA00004496"/>
    </source>
</evidence>
<evidence type="ECO:0000256" key="6">
    <source>
        <dbReference type="ARBA" id="ARBA00022803"/>
    </source>
</evidence>
<keyword evidence="12" id="KW-1185">Reference proteome</keyword>
<dbReference type="EMBL" id="LNZH02000211">
    <property type="protein sequence ID" value="OCB85121.1"/>
    <property type="molecule type" value="Genomic_DNA"/>
</dbReference>
<feature type="repeat" description="TPR" evidence="7">
    <location>
        <begin position="36"/>
        <end position="69"/>
    </location>
</feature>
<dbReference type="SMART" id="SM00028">
    <property type="entry name" value="TPR"/>
    <property type="match status" value="3"/>
</dbReference>
<feature type="compositionally biased region" description="Polar residues" evidence="8">
    <location>
        <begin position="424"/>
        <end position="436"/>
    </location>
</feature>
<name>A0A9Q5HSC6_SANBA</name>
<feature type="compositionally biased region" description="Low complexity" evidence="8">
    <location>
        <begin position="403"/>
        <end position="421"/>
    </location>
</feature>
<organism evidence="10 12">
    <name type="scientific">Sanghuangporus baumii</name>
    <name type="common">Phellinus baumii</name>
    <dbReference type="NCBI Taxonomy" id="108892"/>
    <lineage>
        <taxon>Eukaryota</taxon>
        <taxon>Fungi</taxon>
        <taxon>Dikarya</taxon>
        <taxon>Basidiomycota</taxon>
        <taxon>Agaricomycotina</taxon>
        <taxon>Agaricomycetes</taxon>
        <taxon>Hymenochaetales</taxon>
        <taxon>Hymenochaetaceae</taxon>
        <taxon>Sanghuangporus</taxon>
    </lineage>
</organism>
<dbReference type="EMBL" id="LNZH02000211">
    <property type="protein sequence ID" value="OCB85122.1"/>
    <property type="molecule type" value="Genomic_DNA"/>
</dbReference>
<feature type="compositionally biased region" description="Pro residues" evidence="8">
    <location>
        <begin position="378"/>
        <end position="387"/>
    </location>
</feature>